<dbReference type="Pfam" id="PF02678">
    <property type="entry name" value="Pirin"/>
    <property type="match status" value="1"/>
</dbReference>
<evidence type="ECO:0000313" key="7">
    <source>
        <dbReference type="Proteomes" id="UP000610558"/>
    </source>
</evidence>
<feature type="domain" description="Pirin C-terminal" evidence="5">
    <location>
        <begin position="190"/>
        <end position="288"/>
    </location>
</feature>
<dbReference type="InterPro" id="IPR014710">
    <property type="entry name" value="RmlC-like_jellyroll"/>
</dbReference>
<dbReference type="Pfam" id="PF05726">
    <property type="entry name" value="Pirin_C"/>
    <property type="match status" value="1"/>
</dbReference>
<dbReference type="RefSeq" id="WP_190761803.1">
    <property type="nucleotide sequence ID" value="NZ_JACXLD010000001.1"/>
</dbReference>
<evidence type="ECO:0000259" key="4">
    <source>
        <dbReference type="Pfam" id="PF02678"/>
    </source>
</evidence>
<dbReference type="InterPro" id="IPR012093">
    <property type="entry name" value="Pirin"/>
</dbReference>
<evidence type="ECO:0000256" key="2">
    <source>
        <dbReference type="PIRSR" id="PIRSR006232-1"/>
    </source>
</evidence>
<dbReference type="InterPro" id="IPR003829">
    <property type="entry name" value="Pirin_N_dom"/>
</dbReference>
<protein>
    <submittedName>
        <fullName evidence="6">Pirin family protein</fullName>
    </submittedName>
</protein>
<dbReference type="CDD" id="cd02909">
    <property type="entry name" value="cupin_pirin_N"/>
    <property type="match status" value="1"/>
</dbReference>
<comment type="caution">
    <text evidence="6">The sequence shown here is derived from an EMBL/GenBank/DDBJ whole genome shotgun (WGS) entry which is preliminary data.</text>
</comment>
<proteinExistence type="inferred from homology"/>
<keyword evidence="2" id="KW-0479">Metal-binding</keyword>
<comment type="cofactor">
    <cofactor evidence="2">
        <name>Fe cation</name>
        <dbReference type="ChEBI" id="CHEBI:24875"/>
    </cofactor>
    <text evidence="2">Binds 1 Fe cation per subunit.</text>
</comment>
<feature type="binding site" evidence="2">
    <location>
        <position position="63"/>
    </location>
    <ligand>
        <name>Fe cation</name>
        <dbReference type="ChEBI" id="CHEBI:24875"/>
    </ligand>
</feature>
<dbReference type="PIRSF" id="PIRSF006232">
    <property type="entry name" value="Pirin"/>
    <property type="match status" value="1"/>
</dbReference>
<sequence>MKPTYRQVRQLIPARAVSEGAGVRLFRSLGQSAGTRLDPFLMLDEFVSDNPNDYIAGFPSHPHRGFETVTYMLHGHMLHEDHMGNSGHLRAGDVQWMTAGRGIIHSEMPQQQEGLMHGFQLWINLPGKEKMTPAFYRDAAASEIPKHEVCQGVSIRHIAGTAHYLPSGEESTGFFNGLDQRPRSSDPLFLDISLSPGSQCEIRFASEHQAFCYVYQGKAEIGEHSIPKRHAANLSEGETCLIKSQTETRVLLLAGKPFLEPIAQYGPFVMNTVDEIDQALRDYRDGRLTESS</sequence>
<evidence type="ECO:0000313" key="6">
    <source>
        <dbReference type="EMBL" id="MBD2857568.1"/>
    </source>
</evidence>
<feature type="binding site" evidence="2">
    <location>
        <position position="107"/>
    </location>
    <ligand>
        <name>Fe cation</name>
        <dbReference type="ChEBI" id="CHEBI:24875"/>
    </ligand>
</feature>
<dbReference type="PANTHER" id="PTHR13903:SF8">
    <property type="entry name" value="PIRIN"/>
    <property type="match status" value="1"/>
</dbReference>
<dbReference type="GO" id="GO:0046872">
    <property type="term" value="F:metal ion binding"/>
    <property type="evidence" value="ECO:0007669"/>
    <property type="project" value="UniProtKB-KW"/>
</dbReference>
<keyword evidence="7" id="KW-1185">Reference proteome</keyword>
<dbReference type="EMBL" id="JACXLD010000001">
    <property type="protein sequence ID" value="MBD2857568.1"/>
    <property type="molecule type" value="Genomic_DNA"/>
</dbReference>
<comment type="similarity">
    <text evidence="1 3">Belongs to the pirin family.</text>
</comment>
<dbReference type="SUPFAM" id="SSF51182">
    <property type="entry name" value="RmlC-like cupins"/>
    <property type="match status" value="1"/>
</dbReference>
<feature type="binding site" evidence="2">
    <location>
        <position position="61"/>
    </location>
    <ligand>
        <name>Fe cation</name>
        <dbReference type="ChEBI" id="CHEBI:24875"/>
    </ligand>
</feature>
<evidence type="ECO:0000259" key="5">
    <source>
        <dbReference type="Pfam" id="PF05726"/>
    </source>
</evidence>
<dbReference type="AlphaFoldDB" id="A0A927GV04"/>
<dbReference type="CDD" id="cd02247">
    <property type="entry name" value="cupin_pirin_C"/>
    <property type="match status" value="1"/>
</dbReference>
<name>A0A927GV04_9GAMM</name>
<reference evidence="6" key="1">
    <citation type="submission" date="2020-09" db="EMBL/GenBank/DDBJ databases">
        <authorList>
            <person name="Yoon J.-W."/>
        </authorList>
    </citation>
    <scope>NUCLEOTIDE SEQUENCE</scope>
    <source>
        <strain evidence="6">KMU-158</strain>
    </source>
</reference>
<evidence type="ECO:0000256" key="3">
    <source>
        <dbReference type="RuleBase" id="RU003457"/>
    </source>
</evidence>
<feature type="binding site" evidence="2">
    <location>
        <position position="105"/>
    </location>
    <ligand>
        <name>Fe cation</name>
        <dbReference type="ChEBI" id="CHEBI:24875"/>
    </ligand>
</feature>
<evidence type="ECO:0000256" key="1">
    <source>
        <dbReference type="ARBA" id="ARBA00008416"/>
    </source>
</evidence>
<dbReference type="Proteomes" id="UP000610558">
    <property type="component" value="Unassembled WGS sequence"/>
</dbReference>
<organism evidence="6 7">
    <name type="scientific">Spongiibacter pelagi</name>
    <dbReference type="NCBI Taxonomy" id="2760804"/>
    <lineage>
        <taxon>Bacteria</taxon>
        <taxon>Pseudomonadati</taxon>
        <taxon>Pseudomonadota</taxon>
        <taxon>Gammaproteobacteria</taxon>
        <taxon>Cellvibrionales</taxon>
        <taxon>Spongiibacteraceae</taxon>
        <taxon>Spongiibacter</taxon>
    </lineage>
</organism>
<dbReference type="InterPro" id="IPR008778">
    <property type="entry name" value="Pirin_C_dom"/>
</dbReference>
<keyword evidence="2" id="KW-0408">Iron</keyword>
<dbReference type="InterPro" id="IPR011051">
    <property type="entry name" value="RmlC_Cupin_sf"/>
</dbReference>
<dbReference type="Gene3D" id="2.60.120.10">
    <property type="entry name" value="Jelly Rolls"/>
    <property type="match status" value="2"/>
</dbReference>
<dbReference type="PANTHER" id="PTHR13903">
    <property type="entry name" value="PIRIN-RELATED"/>
    <property type="match status" value="1"/>
</dbReference>
<accession>A0A927GV04</accession>
<gene>
    <name evidence="6" type="ORF">IB286_01015</name>
</gene>
<feature type="domain" description="Pirin N-terminal" evidence="4">
    <location>
        <begin position="23"/>
        <end position="123"/>
    </location>
</feature>